<keyword evidence="2" id="KW-1185">Reference proteome</keyword>
<proteinExistence type="predicted"/>
<protein>
    <submittedName>
        <fullName evidence="1">Uncharacterized protein</fullName>
    </submittedName>
</protein>
<evidence type="ECO:0000313" key="2">
    <source>
        <dbReference type="Proteomes" id="UP000031014"/>
    </source>
</evidence>
<organism evidence="1 2">
    <name type="scientific">Mesobacillus selenatarsenatis (strain DSM 18680 / JCM 14380 / FERM P-15431 / SF-1)</name>
    <dbReference type="NCBI Taxonomy" id="1321606"/>
    <lineage>
        <taxon>Bacteria</taxon>
        <taxon>Bacillati</taxon>
        <taxon>Bacillota</taxon>
        <taxon>Bacilli</taxon>
        <taxon>Bacillales</taxon>
        <taxon>Bacillaceae</taxon>
        <taxon>Mesobacillus</taxon>
    </lineage>
</organism>
<dbReference type="Proteomes" id="UP000031014">
    <property type="component" value="Unassembled WGS sequence"/>
</dbReference>
<dbReference type="EMBL" id="BASE01000031">
    <property type="protein sequence ID" value="GAM13358.1"/>
    <property type="molecule type" value="Genomic_DNA"/>
</dbReference>
<accession>A0A0A8X0C0</accession>
<gene>
    <name evidence="1" type="ORF">SAMD00020551_1500</name>
</gene>
<evidence type="ECO:0000313" key="1">
    <source>
        <dbReference type="EMBL" id="GAM13358.1"/>
    </source>
</evidence>
<comment type="caution">
    <text evidence="1">The sequence shown here is derived from an EMBL/GenBank/DDBJ whole genome shotgun (WGS) entry which is preliminary data.</text>
</comment>
<dbReference type="AlphaFoldDB" id="A0A0A8X0C0"/>
<name>A0A0A8X0C0_MESS1</name>
<reference evidence="1 2" key="1">
    <citation type="submission" date="2013-06" db="EMBL/GenBank/DDBJ databases">
        <title>Whole genome shotgun sequence of Bacillus selenatarsenatis SF-1.</title>
        <authorList>
            <person name="Kuroda M."/>
            <person name="Sei K."/>
            <person name="Yamashita M."/>
            <person name="Ike M."/>
        </authorList>
    </citation>
    <scope>NUCLEOTIDE SEQUENCE [LARGE SCALE GENOMIC DNA]</scope>
    <source>
        <strain evidence="1 2">SF-1</strain>
    </source>
</reference>
<sequence>MKTLKAKKSGSHFPAAFRMCIVCTFTLAKLFYKKELGLGQLASNYTDYTMTPISLP</sequence>